<dbReference type="Proteomes" id="UP000694845">
    <property type="component" value="Unplaced"/>
</dbReference>
<dbReference type="GO" id="GO:0071222">
    <property type="term" value="P:cellular response to lipopolysaccharide"/>
    <property type="evidence" value="ECO:0007669"/>
    <property type="project" value="TreeGrafter"/>
</dbReference>
<reference evidence="15" key="1">
    <citation type="submission" date="2025-08" db="UniProtKB">
        <authorList>
            <consortium name="RefSeq"/>
        </authorList>
    </citation>
    <scope>IDENTIFICATION</scope>
</reference>
<proteinExistence type="predicted"/>
<gene>
    <name evidence="15" type="primary">LOC110984343</name>
</gene>
<protein>
    <submittedName>
        <fullName evidence="15">Uncharacterized protein LOC110984343 isoform X1</fullName>
    </submittedName>
</protein>
<dbReference type="InterPro" id="IPR007110">
    <property type="entry name" value="Ig-like_dom"/>
</dbReference>
<keyword evidence="2" id="KW-1003">Cell membrane</keyword>
<dbReference type="SMART" id="SM00408">
    <property type="entry name" value="IGc2"/>
    <property type="match status" value="1"/>
</dbReference>
<evidence type="ECO:0000256" key="8">
    <source>
        <dbReference type="ARBA" id="ARBA00023170"/>
    </source>
</evidence>
<evidence type="ECO:0000256" key="1">
    <source>
        <dbReference type="ARBA" id="ARBA00004251"/>
    </source>
</evidence>
<keyword evidence="4" id="KW-0732">Signal</keyword>
<keyword evidence="6 12" id="KW-0472">Membrane</keyword>
<dbReference type="AlphaFoldDB" id="A0A8B7Z3D7"/>
<dbReference type="KEGG" id="aplc:110984343"/>
<dbReference type="GO" id="GO:0006955">
    <property type="term" value="P:immune response"/>
    <property type="evidence" value="ECO:0007669"/>
    <property type="project" value="TreeGrafter"/>
</dbReference>
<evidence type="ECO:0000256" key="11">
    <source>
        <dbReference type="SAM" id="MobiDB-lite"/>
    </source>
</evidence>
<evidence type="ECO:0000256" key="4">
    <source>
        <dbReference type="ARBA" id="ARBA00022729"/>
    </source>
</evidence>
<evidence type="ECO:0000256" key="5">
    <source>
        <dbReference type="ARBA" id="ARBA00022989"/>
    </source>
</evidence>
<dbReference type="InterPro" id="IPR003599">
    <property type="entry name" value="Ig_sub"/>
</dbReference>
<evidence type="ECO:0000256" key="9">
    <source>
        <dbReference type="ARBA" id="ARBA00023180"/>
    </source>
</evidence>
<dbReference type="RefSeq" id="XP_022100148.1">
    <property type="nucleotide sequence ID" value="XM_022244456.1"/>
</dbReference>
<dbReference type="SUPFAM" id="SSF48726">
    <property type="entry name" value="Immunoglobulin"/>
    <property type="match status" value="2"/>
</dbReference>
<feature type="compositionally biased region" description="Polar residues" evidence="11">
    <location>
        <begin position="374"/>
        <end position="395"/>
    </location>
</feature>
<dbReference type="OrthoDB" id="10055806at2759"/>
<dbReference type="PANTHER" id="PTHR25466:SF9">
    <property type="entry name" value="FIBRONECTIN TYPE-III DOMAIN-CONTAINING PROTEIN"/>
    <property type="match status" value="1"/>
</dbReference>
<accession>A0A8B7Z3D7</accession>
<dbReference type="InterPro" id="IPR013162">
    <property type="entry name" value="CD80_C2-set"/>
</dbReference>
<evidence type="ECO:0000313" key="15">
    <source>
        <dbReference type="RefSeq" id="XP_022100148.1"/>
    </source>
</evidence>
<keyword evidence="9" id="KW-0325">Glycoprotein</keyword>
<evidence type="ECO:0000313" key="14">
    <source>
        <dbReference type="Proteomes" id="UP000694845"/>
    </source>
</evidence>
<dbReference type="Pfam" id="PF08205">
    <property type="entry name" value="C2-set_2"/>
    <property type="match status" value="1"/>
</dbReference>
<dbReference type="GeneID" id="110984343"/>
<feature type="compositionally biased region" description="Polar residues" evidence="11">
    <location>
        <begin position="243"/>
        <end position="258"/>
    </location>
</feature>
<keyword evidence="7" id="KW-1015">Disulfide bond</keyword>
<feature type="domain" description="Ig-like" evidence="13">
    <location>
        <begin position="44"/>
        <end position="125"/>
    </location>
</feature>
<dbReference type="InterPro" id="IPR003598">
    <property type="entry name" value="Ig_sub2"/>
</dbReference>
<feature type="domain" description="Ig-like" evidence="13">
    <location>
        <begin position="130"/>
        <end position="227"/>
    </location>
</feature>
<name>A0A8B7Z3D7_ACAPL</name>
<feature type="region of interest" description="Disordered" evidence="11">
    <location>
        <begin position="443"/>
        <end position="486"/>
    </location>
</feature>
<keyword evidence="10" id="KW-0393">Immunoglobulin domain</keyword>
<dbReference type="InterPro" id="IPR013783">
    <property type="entry name" value="Ig-like_fold"/>
</dbReference>
<dbReference type="Pfam" id="PF07679">
    <property type="entry name" value="I-set"/>
    <property type="match status" value="1"/>
</dbReference>
<dbReference type="GO" id="GO:0007166">
    <property type="term" value="P:cell surface receptor signaling pathway"/>
    <property type="evidence" value="ECO:0007669"/>
    <property type="project" value="TreeGrafter"/>
</dbReference>
<feature type="region of interest" description="Disordered" evidence="11">
    <location>
        <begin position="235"/>
        <end position="258"/>
    </location>
</feature>
<feature type="region of interest" description="Disordered" evidence="11">
    <location>
        <begin position="342"/>
        <end position="361"/>
    </location>
</feature>
<keyword evidence="14" id="KW-1185">Reference proteome</keyword>
<dbReference type="InterPro" id="IPR051713">
    <property type="entry name" value="T-cell_Activation_Regulation"/>
</dbReference>
<keyword evidence="8" id="KW-0675">Receptor</keyword>
<dbReference type="Gene3D" id="2.60.40.10">
    <property type="entry name" value="Immunoglobulins"/>
    <property type="match status" value="2"/>
</dbReference>
<dbReference type="SMART" id="SM00409">
    <property type="entry name" value="IG"/>
    <property type="match status" value="2"/>
</dbReference>
<evidence type="ECO:0000256" key="7">
    <source>
        <dbReference type="ARBA" id="ARBA00023157"/>
    </source>
</evidence>
<evidence type="ECO:0000256" key="10">
    <source>
        <dbReference type="ARBA" id="ARBA00023319"/>
    </source>
</evidence>
<dbReference type="InterPro" id="IPR036179">
    <property type="entry name" value="Ig-like_dom_sf"/>
</dbReference>
<feature type="region of interest" description="Disordered" evidence="11">
    <location>
        <begin position="366"/>
        <end position="396"/>
    </location>
</feature>
<keyword evidence="3 12" id="KW-0812">Transmembrane</keyword>
<evidence type="ECO:0000256" key="2">
    <source>
        <dbReference type="ARBA" id="ARBA00022475"/>
    </source>
</evidence>
<comment type="subcellular location">
    <subcellularLocation>
        <location evidence="1">Cell membrane</location>
        <topology evidence="1">Single-pass type I membrane protein</topology>
    </subcellularLocation>
</comment>
<dbReference type="GO" id="GO:0009897">
    <property type="term" value="C:external side of plasma membrane"/>
    <property type="evidence" value="ECO:0007669"/>
    <property type="project" value="TreeGrafter"/>
</dbReference>
<evidence type="ECO:0000259" key="13">
    <source>
        <dbReference type="PROSITE" id="PS50835"/>
    </source>
</evidence>
<organism evidence="14 15">
    <name type="scientific">Acanthaster planci</name>
    <name type="common">Crown-of-thorns starfish</name>
    <dbReference type="NCBI Taxonomy" id="133434"/>
    <lineage>
        <taxon>Eukaryota</taxon>
        <taxon>Metazoa</taxon>
        <taxon>Echinodermata</taxon>
        <taxon>Eleutherozoa</taxon>
        <taxon>Asterozoa</taxon>
        <taxon>Asteroidea</taxon>
        <taxon>Valvatacea</taxon>
        <taxon>Valvatida</taxon>
        <taxon>Acanthasteridae</taxon>
        <taxon>Acanthaster</taxon>
    </lineage>
</organism>
<dbReference type="CDD" id="cd00096">
    <property type="entry name" value="Ig"/>
    <property type="match status" value="1"/>
</dbReference>
<sequence>MSLNNAAFACHVSSAGGIRISNFTLIVFQRIELAETTPLLSRIGESATLGCFVKNVPLGFPNINFTWLVDGTILQDVLDEQKYTFDYDNHGCNLTIDNLQLTDEGRYKCEVRYSLTTVWKSTTLTVAVPPQSVYIIDETTGIVRGNHSHIPQTSSQMFTCLATDTKPAAEITWTINGKTAGMESNEEVVGSRLFNTSSTITVPPVQSGQRENLTCTATGSGRRVAVTLRLIGQQSDVRREKSTAQPSRNSPDSTIRTPNGSALQSTLIVIAVTVALLVVFIVTIIVWKHRKRNSSSHANRVTVQFNQIDANGPAAAANPPVTTAIESSANIYEENGSFLRLNSHPALPTSPSNGDGHPVTRSVQRYRPAEPSVSRGSGRQSDVPSTSRQRPTNQREGVVTYIDVHHSRTHPPDAPPIRTEPPTQYADINHYLHPCPVEDPPLDPSPWVGEEGQGTIGLREGGRDEYAPPRPRRGHPISPSVRDWLS</sequence>
<evidence type="ECO:0000256" key="6">
    <source>
        <dbReference type="ARBA" id="ARBA00023136"/>
    </source>
</evidence>
<feature type="transmembrane region" description="Helical" evidence="12">
    <location>
        <begin position="267"/>
        <end position="287"/>
    </location>
</feature>
<keyword evidence="5 12" id="KW-1133">Transmembrane helix</keyword>
<evidence type="ECO:0000256" key="3">
    <source>
        <dbReference type="ARBA" id="ARBA00022692"/>
    </source>
</evidence>
<dbReference type="InterPro" id="IPR013098">
    <property type="entry name" value="Ig_I-set"/>
</dbReference>
<dbReference type="PANTHER" id="PTHR25466">
    <property type="entry name" value="T-LYMPHOCYTE ACTIVATION ANTIGEN"/>
    <property type="match status" value="1"/>
</dbReference>
<evidence type="ECO:0000256" key="12">
    <source>
        <dbReference type="SAM" id="Phobius"/>
    </source>
</evidence>
<dbReference type="PROSITE" id="PS50835">
    <property type="entry name" value="IG_LIKE"/>
    <property type="match status" value="2"/>
</dbReference>